<proteinExistence type="predicted"/>
<dbReference type="Gene3D" id="1.10.15.40">
    <property type="entry name" value="Electron transport complex subunit B, putative Fe-S cluster"/>
    <property type="match status" value="1"/>
</dbReference>
<evidence type="ECO:0000313" key="7">
    <source>
        <dbReference type="Proteomes" id="UP000177876"/>
    </source>
</evidence>
<evidence type="ECO:0000256" key="4">
    <source>
        <dbReference type="ARBA" id="ARBA00023014"/>
    </source>
</evidence>
<dbReference type="Proteomes" id="UP000177876">
    <property type="component" value="Unassembled WGS sequence"/>
</dbReference>
<dbReference type="EMBL" id="MELK01000019">
    <property type="protein sequence ID" value="OFW58918.1"/>
    <property type="molecule type" value="Genomic_DNA"/>
</dbReference>
<keyword evidence="2" id="KW-0479">Metal-binding</keyword>
<evidence type="ECO:0000256" key="3">
    <source>
        <dbReference type="ARBA" id="ARBA00023004"/>
    </source>
</evidence>
<dbReference type="STRING" id="1797197.A2Y75_00035"/>
<dbReference type="AlphaFoldDB" id="A0A1F2WPX5"/>
<name>A0A1F2WPX5_9ACTN</name>
<dbReference type="PANTHER" id="PTHR36214:SF3">
    <property type="entry name" value="ACETYL-COA DECARBONYLASE_SYNTHASE COMPLEX SUBUNIT GAMMA"/>
    <property type="match status" value="1"/>
</dbReference>
<evidence type="ECO:0000256" key="2">
    <source>
        <dbReference type="ARBA" id="ARBA00022723"/>
    </source>
</evidence>
<protein>
    <recommendedName>
        <fullName evidence="5">4Fe-4S domain-containing protein</fullName>
    </recommendedName>
</protein>
<dbReference type="InterPro" id="IPR007202">
    <property type="entry name" value="4Fe-4S_dom"/>
</dbReference>
<comment type="caution">
    <text evidence="6">The sequence shown here is derived from an EMBL/GenBank/DDBJ whole genome shotgun (WGS) entry which is preliminary data.</text>
</comment>
<keyword evidence="1" id="KW-0004">4Fe-4S</keyword>
<dbReference type="PANTHER" id="PTHR36214">
    <property type="match status" value="1"/>
</dbReference>
<sequence>MMLIDSYEIEMFSPPCDPGSPIWGARVRTNTDLGECMPYVNASVKNAFYDPNTSTLVWREGSHKYALRENVISINMLKDRDHAERVAGKITARINEIWEQRGEITPLNTGRVIPKLLDILKLLPRTNCKECGYPSCMAFAAQLVEGEKSAEDCPPLNDEDWGDNLHKLRELGL</sequence>
<evidence type="ECO:0000256" key="1">
    <source>
        <dbReference type="ARBA" id="ARBA00022485"/>
    </source>
</evidence>
<keyword evidence="3" id="KW-0408">Iron</keyword>
<dbReference type="Pfam" id="PF04060">
    <property type="entry name" value="FeS"/>
    <property type="match status" value="1"/>
</dbReference>
<accession>A0A1F2WPX5</accession>
<organism evidence="6 7">
    <name type="scientific">Candidatus Solincola sediminis</name>
    <dbReference type="NCBI Taxonomy" id="1797199"/>
    <lineage>
        <taxon>Bacteria</taxon>
        <taxon>Bacillati</taxon>
        <taxon>Actinomycetota</taxon>
        <taxon>Candidatus Geothermincolia</taxon>
        <taxon>Candidatus Geothermincolales</taxon>
        <taxon>Candidatus Geothermincolaceae</taxon>
        <taxon>Candidatus Solincola</taxon>
    </lineage>
</organism>
<dbReference type="GO" id="GO:0051539">
    <property type="term" value="F:4 iron, 4 sulfur cluster binding"/>
    <property type="evidence" value="ECO:0007669"/>
    <property type="project" value="UniProtKB-KW"/>
</dbReference>
<feature type="domain" description="4Fe-4S" evidence="5">
    <location>
        <begin position="111"/>
        <end position="170"/>
    </location>
</feature>
<evidence type="ECO:0000313" key="6">
    <source>
        <dbReference type="EMBL" id="OFW58918.1"/>
    </source>
</evidence>
<dbReference type="GO" id="GO:0046872">
    <property type="term" value="F:metal ion binding"/>
    <property type="evidence" value="ECO:0007669"/>
    <property type="project" value="UniProtKB-KW"/>
</dbReference>
<keyword evidence="4" id="KW-0411">Iron-sulfur</keyword>
<dbReference type="PROSITE" id="PS51656">
    <property type="entry name" value="4FE4S"/>
    <property type="match status" value="1"/>
</dbReference>
<evidence type="ECO:0000259" key="5">
    <source>
        <dbReference type="PROSITE" id="PS51656"/>
    </source>
</evidence>
<gene>
    <name evidence="6" type="ORF">A2Y75_00035</name>
</gene>
<reference evidence="6 7" key="1">
    <citation type="journal article" date="2016" name="Nat. Commun.">
        <title>Thousands of microbial genomes shed light on interconnected biogeochemical processes in an aquifer system.</title>
        <authorList>
            <person name="Anantharaman K."/>
            <person name="Brown C.T."/>
            <person name="Hug L.A."/>
            <person name="Sharon I."/>
            <person name="Castelle C.J."/>
            <person name="Probst A.J."/>
            <person name="Thomas B.C."/>
            <person name="Singh A."/>
            <person name="Wilkins M.J."/>
            <person name="Karaoz U."/>
            <person name="Brodie E.L."/>
            <person name="Williams K.H."/>
            <person name="Hubbard S.S."/>
            <person name="Banfield J.F."/>
        </authorList>
    </citation>
    <scope>NUCLEOTIDE SEQUENCE [LARGE SCALE GENOMIC DNA]</scope>
</reference>
<dbReference type="InterPro" id="IPR051069">
    <property type="entry name" value="ACDS_complex_subunit"/>
</dbReference>